<evidence type="ECO:0000256" key="2">
    <source>
        <dbReference type="ARBA" id="ARBA00022723"/>
    </source>
</evidence>
<organism evidence="6 7">
    <name type="scientific">Candidatus Wolfebacteria bacterium CG_4_10_14_0_2_um_filter_39_18</name>
    <dbReference type="NCBI Taxonomy" id="1975061"/>
    <lineage>
        <taxon>Bacteria</taxon>
        <taxon>Candidatus Wolfeibacteriota</taxon>
    </lineage>
</organism>
<reference evidence="7" key="1">
    <citation type="submission" date="2017-09" db="EMBL/GenBank/DDBJ databases">
        <title>Depth-based differentiation of microbial function through sediment-hosted aquifers and enrichment of novel symbionts in the deep terrestrial subsurface.</title>
        <authorList>
            <person name="Probst A.J."/>
            <person name="Ladd B."/>
            <person name="Jarett J.K."/>
            <person name="Geller-Mcgrath D.E."/>
            <person name="Sieber C.M.K."/>
            <person name="Emerson J.B."/>
            <person name="Anantharaman K."/>
            <person name="Thomas B.C."/>
            <person name="Malmstrom R."/>
            <person name="Stieglmeier M."/>
            <person name="Klingl A."/>
            <person name="Woyke T."/>
            <person name="Ryan C.M."/>
            <person name="Banfield J.F."/>
        </authorList>
    </citation>
    <scope>NUCLEOTIDE SEQUENCE [LARGE SCALE GENOMIC DNA]</scope>
</reference>
<dbReference type="InterPro" id="IPR050377">
    <property type="entry name" value="Radical_SAM_PqqE_MftC-like"/>
</dbReference>
<dbReference type="SUPFAM" id="SSF102114">
    <property type="entry name" value="Radical SAM enzymes"/>
    <property type="match status" value="1"/>
</dbReference>
<keyword evidence="1" id="KW-0949">S-adenosyl-L-methionine</keyword>
<keyword evidence="3" id="KW-0408">Iron</keyword>
<dbReference type="CDD" id="cd01335">
    <property type="entry name" value="Radical_SAM"/>
    <property type="match status" value="1"/>
</dbReference>
<evidence type="ECO:0000256" key="3">
    <source>
        <dbReference type="ARBA" id="ARBA00023004"/>
    </source>
</evidence>
<accession>A0A2M7TFZ4</accession>
<dbReference type="Pfam" id="PF04055">
    <property type="entry name" value="Radical_SAM"/>
    <property type="match status" value="1"/>
</dbReference>
<name>A0A2M7TFZ4_9BACT</name>
<dbReference type="InterPro" id="IPR058240">
    <property type="entry name" value="rSAM_sf"/>
</dbReference>
<dbReference type="GO" id="GO:0046872">
    <property type="term" value="F:metal ion binding"/>
    <property type="evidence" value="ECO:0007669"/>
    <property type="project" value="UniProtKB-KW"/>
</dbReference>
<dbReference type="PANTHER" id="PTHR11228">
    <property type="entry name" value="RADICAL SAM DOMAIN PROTEIN"/>
    <property type="match status" value="1"/>
</dbReference>
<keyword evidence="2" id="KW-0479">Metal-binding</keyword>
<dbReference type="InterPro" id="IPR007197">
    <property type="entry name" value="rSAM"/>
</dbReference>
<evidence type="ECO:0000256" key="4">
    <source>
        <dbReference type="ARBA" id="ARBA00023014"/>
    </source>
</evidence>
<comment type="caution">
    <text evidence="6">The sequence shown here is derived from an EMBL/GenBank/DDBJ whole genome shotgun (WGS) entry which is preliminary data.</text>
</comment>
<feature type="domain" description="Radical SAM core" evidence="5">
    <location>
        <begin position="1"/>
        <end position="177"/>
    </location>
</feature>
<dbReference type="PANTHER" id="PTHR11228:SF7">
    <property type="entry name" value="PQQA PEPTIDE CYCLASE"/>
    <property type="match status" value="1"/>
</dbReference>
<sequence>MPIGIIRNVVIPKLKDCRVISVTLTGGEPFVHPEIIEIVRLLRNANIRVGVCTNGTSVSQDQMETLAKIGNIHLNVSLDGFRPESHGKFRGDKTSFVKTIKTIRQLKQYRLLQGLLVTPNNLAEISEYAELCEFAVQNDAIYVLMNPLSSMGKEVKAQKRLKAPDEVMRQIREITSPFSDCIQVIYIRFPNDQKLPLISCETGNIIYVFTHGELTVCPYLVFAAKTPQSLYNPGGFIVGNIFKEADVADKLDAYKFHERYYLGDNPTCKNCSLSFQCGKGCPAAIIASRQRIEGLDPIYPMANFPGGDKDG</sequence>
<dbReference type="GO" id="GO:0003824">
    <property type="term" value="F:catalytic activity"/>
    <property type="evidence" value="ECO:0007669"/>
    <property type="project" value="InterPro"/>
</dbReference>
<dbReference type="GO" id="GO:0051536">
    <property type="term" value="F:iron-sulfur cluster binding"/>
    <property type="evidence" value="ECO:0007669"/>
    <property type="project" value="UniProtKB-KW"/>
</dbReference>
<evidence type="ECO:0000313" key="7">
    <source>
        <dbReference type="Proteomes" id="UP000230553"/>
    </source>
</evidence>
<evidence type="ECO:0000313" key="6">
    <source>
        <dbReference type="EMBL" id="PIZ44923.1"/>
    </source>
</evidence>
<dbReference type="PROSITE" id="PS51918">
    <property type="entry name" value="RADICAL_SAM"/>
    <property type="match status" value="1"/>
</dbReference>
<dbReference type="InterPro" id="IPR013785">
    <property type="entry name" value="Aldolase_TIM"/>
</dbReference>
<proteinExistence type="predicted"/>
<protein>
    <submittedName>
        <fullName evidence="6">Radical SAM protein</fullName>
    </submittedName>
</protein>
<evidence type="ECO:0000259" key="5">
    <source>
        <dbReference type="PROSITE" id="PS51918"/>
    </source>
</evidence>
<keyword evidence="4" id="KW-0411">Iron-sulfur</keyword>
<dbReference type="EMBL" id="PFNM01000029">
    <property type="protein sequence ID" value="PIZ44923.1"/>
    <property type="molecule type" value="Genomic_DNA"/>
</dbReference>
<dbReference type="Proteomes" id="UP000230553">
    <property type="component" value="Unassembled WGS sequence"/>
</dbReference>
<gene>
    <name evidence="6" type="ORF">COY31_01465</name>
</gene>
<evidence type="ECO:0000256" key="1">
    <source>
        <dbReference type="ARBA" id="ARBA00022691"/>
    </source>
</evidence>
<dbReference type="AlphaFoldDB" id="A0A2M7TFZ4"/>
<dbReference type="Gene3D" id="3.20.20.70">
    <property type="entry name" value="Aldolase class I"/>
    <property type="match status" value="1"/>
</dbReference>